<evidence type="ECO:0000256" key="7">
    <source>
        <dbReference type="ARBA" id="ARBA00023146"/>
    </source>
</evidence>
<dbReference type="CDD" id="cd04322">
    <property type="entry name" value="LysRS_N"/>
    <property type="match status" value="1"/>
</dbReference>
<feature type="domain" description="Aminoacyl-transfer RNA synthetases class-II family profile" evidence="11">
    <location>
        <begin position="166"/>
        <end position="483"/>
    </location>
</feature>
<dbReference type="PRINTS" id="PR00982">
    <property type="entry name" value="TRNASYNTHLYS"/>
</dbReference>
<feature type="binding site" evidence="9">
    <location>
        <position position="405"/>
    </location>
    <ligand>
        <name>Mg(2+)</name>
        <dbReference type="ChEBI" id="CHEBI:18420"/>
        <label>2</label>
    </ligand>
</feature>
<comment type="caution">
    <text evidence="12">The sequence shown here is derived from an EMBL/GenBank/DDBJ whole genome shotgun (WGS) entry which is preliminary data.</text>
</comment>
<evidence type="ECO:0000313" key="12">
    <source>
        <dbReference type="EMBL" id="KIE63963.1"/>
    </source>
</evidence>
<evidence type="ECO:0000256" key="2">
    <source>
        <dbReference type="ARBA" id="ARBA00022490"/>
    </source>
</evidence>
<dbReference type="OrthoDB" id="9801152at2"/>
<evidence type="ECO:0000256" key="3">
    <source>
        <dbReference type="ARBA" id="ARBA00022598"/>
    </source>
</evidence>
<comment type="similarity">
    <text evidence="1 9">Belongs to the class-II aminoacyl-tRNA synthetase family.</text>
</comment>
<keyword evidence="5 9" id="KW-0547">Nucleotide-binding</keyword>
<dbReference type="NCBIfam" id="TIGR00499">
    <property type="entry name" value="lysS_bact"/>
    <property type="match status" value="1"/>
</dbReference>
<dbReference type="InterPro" id="IPR006195">
    <property type="entry name" value="aa-tRNA-synth_II"/>
</dbReference>
<dbReference type="InterPro" id="IPR012340">
    <property type="entry name" value="NA-bd_OB-fold"/>
</dbReference>
<keyword evidence="9 10" id="KW-0460">Magnesium</keyword>
<dbReference type="Proteomes" id="UP000054529">
    <property type="component" value="Unassembled WGS sequence"/>
</dbReference>
<evidence type="ECO:0000256" key="8">
    <source>
        <dbReference type="ARBA" id="ARBA00048573"/>
    </source>
</evidence>
<comment type="subcellular location">
    <subcellularLocation>
        <location evidence="9">Cytoplasm</location>
    </subcellularLocation>
</comment>
<dbReference type="HAMAP" id="MF_00252">
    <property type="entry name" value="Lys_tRNA_synth_class2"/>
    <property type="match status" value="1"/>
</dbReference>
<dbReference type="PANTHER" id="PTHR42918:SF15">
    <property type="entry name" value="LYSINE--TRNA LIGASE, CHLOROPLASTIC_MITOCHONDRIAL"/>
    <property type="match status" value="1"/>
</dbReference>
<dbReference type="Gene3D" id="2.40.50.140">
    <property type="entry name" value="Nucleic acid-binding proteins"/>
    <property type="match status" value="1"/>
</dbReference>
<dbReference type="SUPFAM" id="SSF55681">
    <property type="entry name" value="Class II aaRS and biotin synthetases"/>
    <property type="match status" value="1"/>
</dbReference>
<comment type="cofactor">
    <cofactor evidence="9 10">
        <name>Mg(2+)</name>
        <dbReference type="ChEBI" id="CHEBI:18420"/>
    </cofactor>
    <text evidence="9 10">Binds 3 Mg(2+) ions per subunit.</text>
</comment>
<dbReference type="GO" id="GO:0000287">
    <property type="term" value="F:magnesium ion binding"/>
    <property type="evidence" value="ECO:0007669"/>
    <property type="project" value="UniProtKB-UniRule"/>
</dbReference>
<evidence type="ECO:0000256" key="5">
    <source>
        <dbReference type="ARBA" id="ARBA00022741"/>
    </source>
</evidence>
<dbReference type="PROSITE" id="PS50862">
    <property type="entry name" value="AA_TRNA_LIGASE_II"/>
    <property type="match status" value="1"/>
</dbReference>
<evidence type="ECO:0000256" key="1">
    <source>
        <dbReference type="ARBA" id="ARBA00008226"/>
    </source>
</evidence>
<dbReference type="NCBIfam" id="NF001756">
    <property type="entry name" value="PRK00484.1"/>
    <property type="match status" value="1"/>
</dbReference>
<feature type="binding site" evidence="9">
    <location>
        <position position="398"/>
    </location>
    <ligand>
        <name>Mg(2+)</name>
        <dbReference type="ChEBI" id="CHEBI:18420"/>
        <label>1</label>
    </ligand>
</feature>
<dbReference type="GO" id="GO:0000049">
    <property type="term" value="F:tRNA binding"/>
    <property type="evidence" value="ECO:0007669"/>
    <property type="project" value="TreeGrafter"/>
</dbReference>
<comment type="catalytic activity">
    <reaction evidence="8 9 10">
        <text>tRNA(Lys) + L-lysine + ATP = L-lysyl-tRNA(Lys) + AMP + diphosphate</text>
        <dbReference type="Rhea" id="RHEA:20792"/>
        <dbReference type="Rhea" id="RHEA-COMP:9696"/>
        <dbReference type="Rhea" id="RHEA-COMP:9697"/>
        <dbReference type="ChEBI" id="CHEBI:30616"/>
        <dbReference type="ChEBI" id="CHEBI:32551"/>
        <dbReference type="ChEBI" id="CHEBI:33019"/>
        <dbReference type="ChEBI" id="CHEBI:78442"/>
        <dbReference type="ChEBI" id="CHEBI:78529"/>
        <dbReference type="ChEBI" id="CHEBI:456215"/>
        <dbReference type="EC" id="6.1.1.6"/>
    </reaction>
</comment>
<evidence type="ECO:0000259" key="11">
    <source>
        <dbReference type="PROSITE" id="PS50862"/>
    </source>
</evidence>
<dbReference type="HOGENOM" id="CLU_008255_6_0_6"/>
<name>A0A0C1V7Y9_9ENTR</name>
<dbReference type="GO" id="GO:0006430">
    <property type="term" value="P:lysyl-tRNA aminoacylation"/>
    <property type="evidence" value="ECO:0007669"/>
    <property type="project" value="UniProtKB-UniRule"/>
</dbReference>
<keyword evidence="3 9" id="KW-0436">Ligase</keyword>
<dbReference type="InterPro" id="IPR044136">
    <property type="entry name" value="Lys-tRNA-ligase_II_N"/>
</dbReference>
<dbReference type="AlphaFoldDB" id="A0A0C1V7Y9"/>
<dbReference type="GO" id="GO:0005524">
    <property type="term" value="F:ATP binding"/>
    <property type="evidence" value="ECO:0007669"/>
    <property type="project" value="UniProtKB-UniRule"/>
</dbReference>
<evidence type="ECO:0000313" key="13">
    <source>
        <dbReference type="Proteomes" id="UP000054529"/>
    </source>
</evidence>
<dbReference type="InterPro" id="IPR002313">
    <property type="entry name" value="Lys-tRNA-ligase_II"/>
</dbReference>
<dbReference type="Pfam" id="PF01336">
    <property type="entry name" value="tRNA_anti-codon"/>
    <property type="match status" value="1"/>
</dbReference>
<gene>
    <name evidence="9" type="primary">lysS</name>
    <name evidence="12" type="ORF">P689_122132</name>
</gene>
<accession>A0A0C1V7Y9</accession>
<evidence type="ECO:0000256" key="9">
    <source>
        <dbReference type="HAMAP-Rule" id="MF_00252"/>
    </source>
</evidence>
<dbReference type="PANTHER" id="PTHR42918">
    <property type="entry name" value="LYSYL-TRNA SYNTHETASE"/>
    <property type="match status" value="1"/>
</dbReference>
<reference evidence="12 13" key="1">
    <citation type="journal article" date="2014" name="G3 (Bethesda)">
        <title>Genome sequence of Candidatus Riesia pediculischaeffi, endosymbiont of chimpanzee lice, and genomic comparison of recently acquired endosymbionts from human and chimpanzee lice.</title>
        <authorList>
            <person name="Boyd B.M."/>
            <person name="Allen J.M."/>
            <person name="de Crecy-Lagard V."/>
            <person name="Reed D.L."/>
        </authorList>
    </citation>
    <scope>NUCLEOTIDE SEQUENCE [LARGE SCALE GENOMIC DNA]</scope>
    <source>
        <strain evidence="12 13">PTSU</strain>
    </source>
</reference>
<dbReference type="InterPro" id="IPR018149">
    <property type="entry name" value="Lys-tRNA-synth_II_C"/>
</dbReference>
<dbReference type="InterPro" id="IPR045864">
    <property type="entry name" value="aa-tRNA-synth_II/BPL/LPL"/>
</dbReference>
<keyword evidence="4 9" id="KW-0479">Metal-binding</keyword>
<sequence length="490" mass="57761">MKTKIAGNNIRRYHSLCRHKGFKRDHLSKDLYNKFYQIERKKLISLENHVSVAGRMISRRILGRASFFTLRDFSGTIQVYVSVNTVKEKFYEHHFKKWNLGDIVGVYGRLFKTKVGELTIDCQRIYLLSKSYRTISSKFYRLKNREIQHRNRCLDLISNEDSKEIFIVRSKIINWIRQFMNRRGFIEVETPIMQPIPGGALAKPFITHHNTLNTELYLRISPELYLKRLIIGGFEKIFEIGKNFRNEGISRVHNPEFTMMEMYEVYKNYLDLMKFVELLLKKIARSMLKTSKVKHGENFLDFDKDFEKITMKESILRNISDEFSEKDLNDKDKIIMIAKSYEVKIDDTDQLGKIQYKIFEKVVEKKLVQPTFVTEYPIEVSPLSKRKEDDPLIAERFELFIGGYEVANGFSELNDPIDQLSRFIQQRRENRSGVVDQDYSYDEDYISALEYGLPPTAGLGIGIDRLVMLLTDRCSIRDVIFFPILRKNDT</sequence>
<keyword evidence="6 9" id="KW-0067">ATP-binding</keyword>
<dbReference type="CDD" id="cd00775">
    <property type="entry name" value="LysRS_core"/>
    <property type="match status" value="1"/>
</dbReference>
<dbReference type="InterPro" id="IPR004364">
    <property type="entry name" value="Aa-tRNA-synt_II"/>
</dbReference>
<organism evidence="12 13">
    <name type="scientific">Candidatus Riesia pediculischaeffi PTSU</name>
    <dbReference type="NCBI Taxonomy" id="1401651"/>
    <lineage>
        <taxon>Bacteria</taxon>
        <taxon>Pseudomonadati</taxon>
        <taxon>Pseudomonadota</taxon>
        <taxon>Gammaproteobacteria</taxon>
        <taxon>Enterobacterales</taxon>
        <taxon>Enterobacteriaceae</taxon>
        <taxon>Candidatus Riesia</taxon>
    </lineage>
</organism>
<dbReference type="EMBL" id="AWXV01000004">
    <property type="protein sequence ID" value="KIE63963.1"/>
    <property type="molecule type" value="Genomic_DNA"/>
</dbReference>
<dbReference type="PATRIC" id="fig|1401651.3.peg.396"/>
<dbReference type="Gene3D" id="3.30.930.10">
    <property type="entry name" value="Bira Bifunctional Protein, Domain 2"/>
    <property type="match status" value="1"/>
</dbReference>
<keyword evidence="9" id="KW-0648">Protein biosynthesis</keyword>
<dbReference type="InterPro" id="IPR004365">
    <property type="entry name" value="NA-bd_OB_tRNA"/>
</dbReference>
<evidence type="ECO:0000256" key="4">
    <source>
        <dbReference type="ARBA" id="ARBA00022723"/>
    </source>
</evidence>
<dbReference type="RefSeq" id="WP_042524705.1">
    <property type="nucleotide sequence ID" value="NZ_AWXV01000004.1"/>
</dbReference>
<dbReference type="SUPFAM" id="SSF50249">
    <property type="entry name" value="Nucleic acid-binding proteins"/>
    <property type="match status" value="1"/>
</dbReference>
<evidence type="ECO:0000256" key="6">
    <source>
        <dbReference type="ARBA" id="ARBA00022840"/>
    </source>
</evidence>
<proteinExistence type="inferred from homology"/>
<dbReference type="EC" id="6.1.1.6" evidence="9"/>
<dbReference type="GO" id="GO:0005829">
    <property type="term" value="C:cytosol"/>
    <property type="evidence" value="ECO:0007669"/>
    <property type="project" value="TreeGrafter"/>
</dbReference>
<protein>
    <recommendedName>
        <fullName evidence="9">Lysine--tRNA ligase</fullName>
        <ecNumber evidence="9">6.1.1.6</ecNumber>
    </recommendedName>
    <alternativeName>
        <fullName evidence="9">Lysyl-tRNA synthetase</fullName>
        <shortName evidence="9">LysRS</shortName>
    </alternativeName>
</protein>
<feature type="binding site" evidence="9">
    <location>
        <position position="405"/>
    </location>
    <ligand>
        <name>Mg(2+)</name>
        <dbReference type="ChEBI" id="CHEBI:18420"/>
        <label>1</label>
    </ligand>
</feature>
<dbReference type="Pfam" id="PF00152">
    <property type="entry name" value="tRNA-synt_2"/>
    <property type="match status" value="1"/>
</dbReference>
<keyword evidence="7 9" id="KW-0030">Aminoacyl-tRNA synthetase</keyword>
<comment type="subunit">
    <text evidence="9">Homodimer.</text>
</comment>
<evidence type="ECO:0000256" key="10">
    <source>
        <dbReference type="RuleBase" id="RU000336"/>
    </source>
</evidence>
<dbReference type="GO" id="GO:0004824">
    <property type="term" value="F:lysine-tRNA ligase activity"/>
    <property type="evidence" value="ECO:0007669"/>
    <property type="project" value="UniProtKB-UniRule"/>
</dbReference>
<keyword evidence="2 9" id="KW-0963">Cytoplasm</keyword>